<evidence type="ECO:0000313" key="3">
    <source>
        <dbReference type="Proteomes" id="UP000830401"/>
    </source>
</evidence>
<evidence type="ECO:0000256" key="1">
    <source>
        <dbReference type="SAM" id="SignalP"/>
    </source>
</evidence>
<dbReference type="RefSeq" id="WP_245119159.1">
    <property type="nucleotide sequence ID" value="NZ_CP095061.1"/>
</dbReference>
<feature type="chain" id="PRO_5046918628" evidence="1">
    <location>
        <begin position="25"/>
        <end position="296"/>
    </location>
</feature>
<reference evidence="2" key="1">
    <citation type="submission" date="2022-04" db="EMBL/GenBank/DDBJ databases">
        <title>Hymenobacter sp. isolated from the air.</title>
        <authorList>
            <person name="Won M."/>
            <person name="Lee C.-M."/>
            <person name="Woen H.-Y."/>
            <person name="Kwon S.-W."/>
        </authorList>
    </citation>
    <scope>NUCLEOTIDE SEQUENCE</scope>
    <source>
        <strain evidence="2">5420S-77</strain>
    </source>
</reference>
<dbReference type="EMBL" id="CP095061">
    <property type="protein sequence ID" value="UOQ65150.1"/>
    <property type="molecule type" value="Genomic_DNA"/>
</dbReference>
<name>A0ABY4G2Z5_9BACT</name>
<organism evidence="2 3">
    <name type="scientific">Hymenobacter volaticus</name>
    <dbReference type="NCBI Taxonomy" id="2932254"/>
    <lineage>
        <taxon>Bacteria</taxon>
        <taxon>Pseudomonadati</taxon>
        <taxon>Bacteroidota</taxon>
        <taxon>Cytophagia</taxon>
        <taxon>Cytophagales</taxon>
        <taxon>Hymenobacteraceae</taxon>
        <taxon>Hymenobacter</taxon>
    </lineage>
</organism>
<keyword evidence="1" id="KW-0732">Signal</keyword>
<feature type="signal peptide" evidence="1">
    <location>
        <begin position="1"/>
        <end position="24"/>
    </location>
</feature>
<gene>
    <name evidence="2" type="ORF">MUN86_16525</name>
</gene>
<dbReference type="Proteomes" id="UP000830401">
    <property type="component" value="Chromosome"/>
</dbReference>
<sequence length="296" mass="31212">MQKIYRSLLLLSLANLSGLSAAYAQSLVSGFMAGKGHGSVVVSGTVERYSSVYLAPTKIDKVPIFDEVRVSSLNLYGSYGISDKLEAVVSLPYIESKGNADEQVVKAQNYTNRRAGLQDLTVLLKGKVLSRELGTNVLDILAVVSASTPVSDYKSEEGLGYIIAIGNHAKKATVSGVAHLKTVSGVFFTGQAGYSVRDNSAPNAFVAETKVGYAGPKLYVDALAAFQHSDKDGTDILQPGFTGFFPATRVNYVRLGASAFRPLAKGFGLTVGVNTYVAGRNLGKSTGVSGGVAYNF</sequence>
<proteinExistence type="predicted"/>
<accession>A0ABY4G2Z5</accession>
<keyword evidence="3" id="KW-1185">Reference proteome</keyword>
<evidence type="ECO:0000313" key="2">
    <source>
        <dbReference type="EMBL" id="UOQ65150.1"/>
    </source>
</evidence>
<protein>
    <submittedName>
        <fullName evidence="2">Uncharacterized protein</fullName>
    </submittedName>
</protein>